<organism evidence="1 2">
    <name type="scientific">Pleurotus eryngii</name>
    <name type="common">Boletus of the steppes</name>
    <dbReference type="NCBI Taxonomy" id="5323"/>
    <lineage>
        <taxon>Eukaryota</taxon>
        <taxon>Fungi</taxon>
        <taxon>Dikarya</taxon>
        <taxon>Basidiomycota</taxon>
        <taxon>Agaricomycotina</taxon>
        <taxon>Agaricomycetes</taxon>
        <taxon>Agaricomycetidae</taxon>
        <taxon>Agaricales</taxon>
        <taxon>Pleurotineae</taxon>
        <taxon>Pleurotaceae</taxon>
        <taxon>Pleurotus</taxon>
    </lineage>
</organism>
<comment type="caution">
    <text evidence="1">The sequence shown here is derived from an EMBL/GenBank/DDBJ whole genome shotgun (WGS) entry which is preliminary data.</text>
</comment>
<gene>
    <name evidence="1" type="ORF">BDN71DRAFT_1510495</name>
</gene>
<evidence type="ECO:0000313" key="1">
    <source>
        <dbReference type="EMBL" id="KAF9491323.1"/>
    </source>
</evidence>
<sequence length="383" mass="42511">MSTTMSLLQKCGINKMPPELLVKIIKFATTVYDDDERRVPPSQLLNDLSPVCKTWLTVIQGAPQLWTTLCGTESPSQMHAIIASTKKMPLQLYADDLNQLVLGEAADILFAKLHRMSVFHICCDHEAFLSNVSLLSVDHENSFLESFSLTVLGSPEELTVGLFGGKPPRRLTKLSLSGCKLSWDSSILNNLTSLSLTSSNRCGSRCFIDALSRMHSLEEVFLSRCVPLDFAGVNMAKVVNFPRLSCVHLDDYTSLCTAFFRHSKFHRLTSLDIIATSFEREDSEKYASLFDVCRYHFTPFFKIHPVAQLDVVTASTSVQATALCNLNDSISDLEAVMSVMLKLPLFEDQPPLVDMELVNLAANMVPPEFFAGEVDWAGARLSA</sequence>
<reference evidence="1" key="1">
    <citation type="submission" date="2020-11" db="EMBL/GenBank/DDBJ databases">
        <authorList>
            <consortium name="DOE Joint Genome Institute"/>
            <person name="Ahrendt S."/>
            <person name="Riley R."/>
            <person name="Andreopoulos W."/>
            <person name="Labutti K."/>
            <person name="Pangilinan J."/>
            <person name="Ruiz-Duenas F.J."/>
            <person name="Barrasa J.M."/>
            <person name="Sanchez-Garcia M."/>
            <person name="Camarero S."/>
            <person name="Miyauchi S."/>
            <person name="Serrano A."/>
            <person name="Linde D."/>
            <person name="Babiker R."/>
            <person name="Drula E."/>
            <person name="Ayuso-Fernandez I."/>
            <person name="Pacheco R."/>
            <person name="Padilla G."/>
            <person name="Ferreira P."/>
            <person name="Barriuso J."/>
            <person name="Kellner H."/>
            <person name="Castanera R."/>
            <person name="Alfaro M."/>
            <person name="Ramirez L."/>
            <person name="Pisabarro A.G."/>
            <person name="Kuo A."/>
            <person name="Tritt A."/>
            <person name="Lipzen A."/>
            <person name="He G."/>
            <person name="Yan M."/>
            <person name="Ng V."/>
            <person name="Cullen D."/>
            <person name="Martin F."/>
            <person name="Rosso M.-N."/>
            <person name="Henrissat B."/>
            <person name="Hibbett D."/>
            <person name="Martinez A.T."/>
            <person name="Grigoriev I.V."/>
        </authorList>
    </citation>
    <scope>NUCLEOTIDE SEQUENCE</scope>
    <source>
        <strain evidence="1">ATCC 90797</strain>
    </source>
</reference>
<dbReference type="EMBL" id="MU154622">
    <property type="protein sequence ID" value="KAF9491323.1"/>
    <property type="molecule type" value="Genomic_DNA"/>
</dbReference>
<dbReference type="Gene3D" id="3.80.10.10">
    <property type="entry name" value="Ribonuclease Inhibitor"/>
    <property type="match status" value="1"/>
</dbReference>
<evidence type="ECO:0000313" key="2">
    <source>
        <dbReference type="Proteomes" id="UP000807025"/>
    </source>
</evidence>
<keyword evidence="2" id="KW-1185">Reference proteome</keyword>
<dbReference type="InterPro" id="IPR036047">
    <property type="entry name" value="F-box-like_dom_sf"/>
</dbReference>
<dbReference type="InterPro" id="IPR032675">
    <property type="entry name" value="LRR_dom_sf"/>
</dbReference>
<accession>A0A9P5ZQI2</accession>
<protein>
    <recommendedName>
        <fullName evidence="3">F-box domain-containing protein</fullName>
    </recommendedName>
</protein>
<evidence type="ECO:0008006" key="3">
    <source>
        <dbReference type="Google" id="ProtNLM"/>
    </source>
</evidence>
<dbReference type="OrthoDB" id="10426553at2759"/>
<dbReference type="SUPFAM" id="SSF52047">
    <property type="entry name" value="RNI-like"/>
    <property type="match status" value="1"/>
</dbReference>
<name>A0A9P5ZQI2_PLEER</name>
<dbReference type="AlphaFoldDB" id="A0A9P5ZQI2"/>
<dbReference type="SUPFAM" id="SSF81383">
    <property type="entry name" value="F-box domain"/>
    <property type="match status" value="1"/>
</dbReference>
<dbReference type="Proteomes" id="UP000807025">
    <property type="component" value="Unassembled WGS sequence"/>
</dbReference>
<proteinExistence type="predicted"/>
<dbReference type="Gene3D" id="1.20.1280.50">
    <property type="match status" value="1"/>
</dbReference>